<dbReference type="Gene3D" id="2.60.40.10">
    <property type="entry name" value="Immunoglobulins"/>
    <property type="match status" value="1"/>
</dbReference>
<dbReference type="SMART" id="SM01217">
    <property type="entry name" value="Fn3_like"/>
    <property type="match status" value="1"/>
</dbReference>
<proteinExistence type="inferred from homology"/>
<evidence type="ECO:0000256" key="5">
    <source>
        <dbReference type="SAM" id="Phobius"/>
    </source>
</evidence>
<dbReference type="InterPro" id="IPR036881">
    <property type="entry name" value="Glyco_hydro_3_C_sf"/>
</dbReference>
<keyword evidence="4" id="KW-0326">Glycosidase</keyword>
<dbReference type="SUPFAM" id="SSF52279">
    <property type="entry name" value="Beta-D-glucan exohydrolase, C-terminal domain"/>
    <property type="match status" value="1"/>
</dbReference>
<dbReference type="Gene3D" id="3.20.20.300">
    <property type="entry name" value="Glycoside hydrolase, family 3, N-terminal domain"/>
    <property type="match status" value="1"/>
</dbReference>
<dbReference type="PRINTS" id="PR00133">
    <property type="entry name" value="GLHYDRLASE3"/>
</dbReference>
<dbReference type="OrthoDB" id="47059at2759"/>
<sequence>MTRKKLFIKLSIAVVAIIAVTVIVVVVVLVRRRNSESENSIICERLENSALPFCDSSLPIDERVHDLINHLTLEEKIGLMVDKATGASENIKLDPYFWWNEALHGVAWNRNAGTFFRPPTEYSTVFPQIISLAASFDRELFFRMANATGNEARAFYNAGNSGLTFWSPNVNIFRDPRWGRGQETPGEDPYLNAEYARIFVDGLQGDEKQAGFLKVSACCKHFAAHSLEENRHSFDAVVTEQDMADTYLPAFKACVENHVTSIMTAYSAINGIPAAANKYYITDVIRGQWGFDGYIVSDCGGVNDVLYEHKYTNSTSETCRAVLNAGMDVECGLYGSFFSDDGFLREAINDGTVTEAMLDTALSRGFRVLMRLGHFEKDATSPFKELQPEIVNSEPHRLLSLECARRSIVLLKNDLSVPGISRLPLNYQDFSAYSDASMALIGPHLNASTVFLGNYHGIPSSIKTPLNEIRANVPNLKWEFGCETDSFENVRLDEAEEMARTSSQVILFVGISTEIEGEYGDRSNISLTGMQSELIDRVLAAAQNPVIMFVISGGVIDLSPYKNDPRVGAIIWAGYIGQSGGEAIADVLFGRYNPSGRLTQTFYDNSYLGKVIKQDMNMRPVNGSPGRTYRFYNEEPVYGFGFGLSYTTFLYTFLSNDDVQISQFASECTNVGLIVENVGQRAGDHSVLWFMVPPNAGRIGHPIKILREFEKLHDILPTQTREIHVCLSPSMFQLANENGDFEVVLGEWYLMVGDLTKRVVLT</sequence>
<dbReference type="InterPro" id="IPR013783">
    <property type="entry name" value="Ig-like_fold"/>
</dbReference>
<dbReference type="InterPro" id="IPR017853">
    <property type="entry name" value="GH"/>
</dbReference>
<dbReference type="EMBL" id="WJQU01000002">
    <property type="protein sequence ID" value="KAJ6643868.1"/>
    <property type="molecule type" value="Genomic_DNA"/>
</dbReference>
<dbReference type="Pfam" id="PF01915">
    <property type="entry name" value="Glyco_hydro_3_C"/>
    <property type="match status" value="1"/>
</dbReference>
<protein>
    <submittedName>
        <fullName evidence="7">Beta-D-xylosidase 3</fullName>
    </submittedName>
</protein>
<evidence type="ECO:0000256" key="3">
    <source>
        <dbReference type="ARBA" id="ARBA00022801"/>
    </source>
</evidence>
<comment type="caution">
    <text evidence="7">The sequence shown here is derived from an EMBL/GenBank/DDBJ whole genome shotgun (WGS) entry which is preliminary data.</text>
</comment>
<organism evidence="7 8">
    <name type="scientific">Pseudolycoriella hygida</name>
    <dbReference type="NCBI Taxonomy" id="35572"/>
    <lineage>
        <taxon>Eukaryota</taxon>
        <taxon>Metazoa</taxon>
        <taxon>Ecdysozoa</taxon>
        <taxon>Arthropoda</taxon>
        <taxon>Hexapoda</taxon>
        <taxon>Insecta</taxon>
        <taxon>Pterygota</taxon>
        <taxon>Neoptera</taxon>
        <taxon>Endopterygota</taxon>
        <taxon>Diptera</taxon>
        <taxon>Nematocera</taxon>
        <taxon>Sciaroidea</taxon>
        <taxon>Sciaridae</taxon>
        <taxon>Pseudolycoriella</taxon>
    </lineage>
</organism>
<evidence type="ECO:0000313" key="7">
    <source>
        <dbReference type="EMBL" id="KAJ6643868.1"/>
    </source>
</evidence>
<dbReference type="AlphaFoldDB" id="A0A9Q0N5D7"/>
<name>A0A9Q0N5D7_9DIPT</name>
<evidence type="ECO:0000256" key="4">
    <source>
        <dbReference type="ARBA" id="ARBA00023295"/>
    </source>
</evidence>
<feature type="transmembrane region" description="Helical" evidence="5">
    <location>
        <begin position="7"/>
        <end position="30"/>
    </location>
</feature>
<dbReference type="InterPro" id="IPR036962">
    <property type="entry name" value="Glyco_hydro_3_N_sf"/>
</dbReference>
<evidence type="ECO:0000313" key="8">
    <source>
        <dbReference type="Proteomes" id="UP001151699"/>
    </source>
</evidence>
<dbReference type="InterPro" id="IPR002772">
    <property type="entry name" value="Glyco_hydro_3_C"/>
</dbReference>
<evidence type="ECO:0000259" key="6">
    <source>
        <dbReference type="SMART" id="SM01217"/>
    </source>
</evidence>
<dbReference type="GO" id="GO:0009044">
    <property type="term" value="F:xylan 1,4-beta-xylosidase activity"/>
    <property type="evidence" value="ECO:0007669"/>
    <property type="project" value="InterPro"/>
</dbReference>
<dbReference type="InterPro" id="IPR044993">
    <property type="entry name" value="BXL"/>
</dbReference>
<comment type="similarity">
    <text evidence="1">Belongs to the glycosyl hydrolase 3 family.</text>
</comment>
<keyword evidence="8" id="KW-1185">Reference proteome</keyword>
<reference evidence="7" key="1">
    <citation type="submission" date="2022-07" db="EMBL/GenBank/DDBJ databases">
        <authorList>
            <person name="Trinca V."/>
            <person name="Uliana J.V.C."/>
            <person name="Torres T.T."/>
            <person name="Ward R.J."/>
            <person name="Monesi N."/>
        </authorList>
    </citation>
    <scope>NUCLEOTIDE SEQUENCE</scope>
    <source>
        <strain evidence="7">HSMRA1968</strain>
        <tissue evidence="7">Whole embryos</tissue>
    </source>
</reference>
<keyword evidence="2" id="KW-0732">Signal</keyword>
<evidence type="ECO:0000256" key="2">
    <source>
        <dbReference type="ARBA" id="ARBA00022729"/>
    </source>
</evidence>
<keyword evidence="5" id="KW-1133">Transmembrane helix</keyword>
<dbReference type="PANTHER" id="PTHR42721">
    <property type="entry name" value="SUGAR HYDROLASE-RELATED"/>
    <property type="match status" value="1"/>
</dbReference>
<dbReference type="GO" id="GO:0046556">
    <property type="term" value="F:alpha-L-arabinofuranosidase activity"/>
    <property type="evidence" value="ECO:0007669"/>
    <property type="project" value="TreeGrafter"/>
</dbReference>
<accession>A0A9Q0N5D7</accession>
<dbReference type="Gene3D" id="3.40.50.1700">
    <property type="entry name" value="Glycoside hydrolase family 3 C-terminal domain"/>
    <property type="match status" value="1"/>
</dbReference>
<keyword evidence="5" id="KW-0812">Transmembrane</keyword>
<dbReference type="PANTHER" id="PTHR42721:SF3">
    <property type="entry name" value="BETA-D-XYLOSIDASE 5-RELATED"/>
    <property type="match status" value="1"/>
</dbReference>
<gene>
    <name evidence="7" type="primary">BXL3</name>
    <name evidence="7" type="ORF">Bhyg_08833</name>
</gene>
<dbReference type="InterPro" id="IPR001764">
    <property type="entry name" value="Glyco_hydro_3_N"/>
</dbReference>
<dbReference type="GO" id="GO:0031222">
    <property type="term" value="P:arabinan catabolic process"/>
    <property type="evidence" value="ECO:0007669"/>
    <property type="project" value="TreeGrafter"/>
</dbReference>
<dbReference type="GO" id="GO:0045493">
    <property type="term" value="P:xylan catabolic process"/>
    <property type="evidence" value="ECO:0007669"/>
    <property type="project" value="InterPro"/>
</dbReference>
<dbReference type="InterPro" id="IPR026891">
    <property type="entry name" value="Fn3-like"/>
</dbReference>
<dbReference type="Proteomes" id="UP001151699">
    <property type="component" value="Chromosome B"/>
</dbReference>
<dbReference type="Pfam" id="PF14310">
    <property type="entry name" value="Fn3-like"/>
    <property type="match status" value="1"/>
</dbReference>
<dbReference type="Pfam" id="PF00933">
    <property type="entry name" value="Glyco_hydro_3"/>
    <property type="match status" value="1"/>
</dbReference>
<keyword evidence="5" id="KW-0472">Membrane</keyword>
<keyword evidence="3" id="KW-0378">Hydrolase</keyword>
<evidence type="ECO:0000256" key="1">
    <source>
        <dbReference type="ARBA" id="ARBA00005336"/>
    </source>
</evidence>
<dbReference type="SUPFAM" id="SSF51445">
    <property type="entry name" value="(Trans)glycosidases"/>
    <property type="match status" value="1"/>
</dbReference>
<feature type="domain" description="Fibronectin type III-like" evidence="6">
    <location>
        <begin position="685"/>
        <end position="756"/>
    </location>
</feature>